<dbReference type="Pfam" id="PF00085">
    <property type="entry name" value="Thioredoxin"/>
    <property type="match status" value="1"/>
</dbReference>
<dbReference type="AlphaFoldDB" id="A0A2M8EP61"/>
<proteinExistence type="predicted"/>
<dbReference type="Proteomes" id="UP000230251">
    <property type="component" value="Unassembled WGS sequence"/>
</dbReference>
<evidence type="ECO:0000259" key="1">
    <source>
        <dbReference type="Pfam" id="PF00085"/>
    </source>
</evidence>
<dbReference type="InterPro" id="IPR017937">
    <property type="entry name" value="Thioredoxin_CS"/>
</dbReference>
<reference evidence="3" key="1">
    <citation type="submission" date="2017-09" db="EMBL/GenBank/DDBJ databases">
        <title>Depth-based differentiation of microbial function through sediment-hosted aquifers and enrichment of novel symbionts in the deep terrestrial subsurface.</title>
        <authorList>
            <person name="Probst A.J."/>
            <person name="Ladd B."/>
            <person name="Jarett J.K."/>
            <person name="Geller-Mcgrath D.E."/>
            <person name="Sieber C.M.K."/>
            <person name="Emerson J.B."/>
            <person name="Anantharaman K."/>
            <person name="Thomas B.C."/>
            <person name="Malmstrom R."/>
            <person name="Stieglmeier M."/>
            <person name="Klingl A."/>
            <person name="Woyke T."/>
            <person name="Ryan C.M."/>
            <person name="Banfield J.F."/>
        </authorList>
    </citation>
    <scope>NUCLEOTIDE SEQUENCE [LARGE SCALE GENOMIC DNA]</scope>
</reference>
<dbReference type="SUPFAM" id="SSF52833">
    <property type="entry name" value="Thioredoxin-like"/>
    <property type="match status" value="1"/>
</dbReference>
<dbReference type="PROSITE" id="PS00194">
    <property type="entry name" value="THIOREDOXIN_1"/>
    <property type="match status" value="1"/>
</dbReference>
<dbReference type="CDD" id="cd02947">
    <property type="entry name" value="TRX_family"/>
    <property type="match status" value="1"/>
</dbReference>
<sequence>MSFLEFYGEGCPHCTTMKPLVEKLENELGIKVEKFEVWNNEDNAAEKEKYDNGLCGGVPFFFNTETKKFICGATDYDGLKAWAESK</sequence>
<dbReference type="InterPro" id="IPR013766">
    <property type="entry name" value="Thioredoxin_domain"/>
</dbReference>
<protein>
    <recommendedName>
        <fullName evidence="1">Thioredoxin domain-containing protein</fullName>
    </recommendedName>
</protein>
<dbReference type="EMBL" id="PFSI01000037">
    <property type="protein sequence ID" value="PJC24481.1"/>
    <property type="molecule type" value="Genomic_DNA"/>
</dbReference>
<dbReference type="Gene3D" id="3.40.30.10">
    <property type="entry name" value="Glutaredoxin"/>
    <property type="match status" value="1"/>
</dbReference>
<comment type="caution">
    <text evidence="2">The sequence shown here is derived from an EMBL/GenBank/DDBJ whole genome shotgun (WGS) entry which is preliminary data.</text>
</comment>
<gene>
    <name evidence="2" type="ORF">CO057_02700</name>
</gene>
<evidence type="ECO:0000313" key="2">
    <source>
        <dbReference type="EMBL" id="PJC24481.1"/>
    </source>
</evidence>
<dbReference type="InterPro" id="IPR036249">
    <property type="entry name" value="Thioredoxin-like_sf"/>
</dbReference>
<feature type="domain" description="Thioredoxin" evidence="1">
    <location>
        <begin position="4"/>
        <end position="47"/>
    </location>
</feature>
<evidence type="ECO:0000313" key="3">
    <source>
        <dbReference type="Proteomes" id="UP000230251"/>
    </source>
</evidence>
<organism evidence="2 3">
    <name type="scientific">Candidatus Uhrbacteria bacterium CG_4_9_14_0_2_um_filter_41_50</name>
    <dbReference type="NCBI Taxonomy" id="1975031"/>
    <lineage>
        <taxon>Bacteria</taxon>
        <taxon>Candidatus Uhriibacteriota</taxon>
    </lineage>
</organism>
<name>A0A2M8EP61_9BACT</name>
<accession>A0A2M8EP61</accession>